<dbReference type="PANTHER" id="PTHR43442">
    <property type="entry name" value="GLUCONOKINASE-RELATED"/>
    <property type="match status" value="1"/>
</dbReference>
<proteinExistence type="inferred from homology"/>
<dbReference type="GO" id="GO:0046316">
    <property type="term" value="F:gluconokinase activity"/>
    <property type="evidence" value="ECO:0007669"/>
    <property type="project" value="UniProtKB-EC"/>
</dbReference>
<comment type="pathway">
    <text evidence="1 9">Carbohydrate acid metabolism; D-gluconate degradation.</text>
</comment>
<dbReference type="UniPathway" id="UPA00792"/>
<evidence type="ECO:0000256" key="4">
    <source>
        <dbReference type="ARBA" id="ARBA00022679"/>
    </source>
</evidence>
<evidence type="ECO:0000256" key="2">
    <source>
        <dbReference type="ARBA" id="ARBA00008420"/>
    </source>
</evidence>
<dbReference type="InterPro" id="IPR006001">
    <property type="entry name" value="Therm_gnt_kin"/>
</dbReference>
<dbReference type="Gene3D" id="3.40.50.300">
    <property type="entry name" value="P-loop containing nucleotide triphosphate hydrolases"/>
    <property type="match status" value="1"/>
</dbReference>
<sequence>MDNAVDDRETQNYGENFKVIVLAGTAGTGKSTIAGELIHEFKDIYPDLKFIEGDDLHPPANVEKMTRGIPLNDDDRWDWLKKVAVESTKAAASTKEHLSIVACSSLKKKYRDLIRHTCPESEFHFIFLYASKIEVLKRLKTRKGHFMKADMMESQFRDLELPDINDETDCDIVPLDFKTFYQIEKDVIQVVKSKVLNIE</sequence>
<evidence type="ECO:0000256" key="1">
    <source>
        <dbReference type="ARBA" id="ARBA00004875"/>
    </source>
</evidence>
<keyword evidence="7 9" id="KW-0067">ATP-binding</keyword>
<accession>B5VGD4</accession>
<dbReference type="SUPFAM" id="SSF52540">
    <property type="entry name" value="P-loop containing nucleoside triphosphate hydrolases"/>
    <property type="match status" value="1"/>
</dbReference>
<evidence type="ECO:0000256" key="8">
    <source>
        <dbReference type="ARBA" id="ARBA00048090"/>
    </source>
</evidence>
<organism evidence="11 12">
    <name type="scientific">Saccharomyces cerevisiae (strain AWRI1631)</name>
    <name type="common">Baker's yeast</name>
    <dbReference type="NCBI Taxonomy" id="545124"/>
    <lineage>
        <taxon>Eukaryota</taxon>
        <taxon>Fungi</taxon>
        <taxon>Dikarya</taxon>
        <taxon>Ascomycota</taxon>
        <taxon>Saccharomycotina</taxon>
        <taxon>Saccharomycetes</taxon>
        <taxon>Saccharomycetales</taxon>
        <taxon>Saccharomycetaceae</taxon>
        <taxon>Saccharomyces</taxon>
    </lineage>
</organism>
<gene>
    <name evidence="11" type="ORF">AWRI1631_44670</name>
</gene>
<dbReference type="EMBL" id="ABSV01000501">
    <property type="protein sequence ID" value="EDZ73009.1"/>
    <property type="molecule type" value="Genomic_DNA"/>
</dbReference>
<evidence type="ECO:0000256" key="7">
    <source>
        <dbReference type="ARBA" id="ARBA00022840"/>
    </source>
</evidence>
<reference evidence="11 12" key="1">
    <citation type="journal article" date="2008" name="FEMS Yeast Res.">
        <title>Comparative genome analysis of a Saccharomyces cerevisiae wine strain.</title>
        <authorList>
            <person name="Borneman A.R."/>
            <person name="Forgan A.H."/>
            <person name="Pretorius I.S."/>
            <person name="Chambers P.J."/>
        </authorList>
    </citation>
    <scope>NUCLEOTIDE SEQUENCE [LARGE SCALE GENOMIC DNA]</scope>
    <source>
        <strain evidence="11 12">AWRI1631</strain>
    </source>
</reference>
<dbReference type="EC" id="2.7.1.12" evidence="3 9"/>
<keyword evidence="4 9" id="KW-0808">Transferase</keyword>
<evidence type="ECO:0000313" key="12">
    <source>
        <dbReference type="Proteomes" id="UP000008988"/>
    </source>
</evidence>
<dbReference type="GO" id="GO:0005524">
    <property type="term" value="F:ATP binding"/>
    <property type="evidence" value="ECO:0007669"/>
    <property type="project" value="UniProtKB-KW"/>
</dbReference>
<comment type="similarity">
    <text evidence="2 9">Belongs to the gluconokinase GntK/GntV family.</text>
</comment>
<dbReference type="PANTHER" id="PTHR43442:SF3">
    <property type="entry name" value="GLUCONOKINASE-RELATED"/>
    <property type="match status" value="1"/>
</dbReference>
<comment type="caution">
    <text evidence="11">The sequence shown here is derived from an EMBL/GenBank/DDBJ whole genome shotgun (WGS) entry which is preliminary data.</text>
</comment>
<dbReference type="NCBIfam" id="TIGR01313">
    <property type="entry name" value="therm_gnt_kin"/>
    <property type="match status" value="1"/>
</dbReference>
<dbReference type="FunFam" id="3.40.50.300:FF:002627">
    <property type="entry name" value="Gluconokinase"/>
    <property type="match status" value="1"/>
</dbReference>
<name>B5VGD4_YEAS6</name>
<dbReference type="InterPro" id="IPR027417">
    <property type="entry name" value="P-loop_NTPase"/>
</dbReference>
<feature type="domain" description="APS kinase" evidence="10">
    <location>
        <begin position="19"/>
        <end position="149"/>
    </location>
</feature>
<dbReference type="OrthoDB" id="275177at2759"/>
<dbReference type="CDD" id="cd02021">
    <property type="entry name" value="GntK"/>
    <property type="match status" value="1"/>
</dbReference>
<evidence type="ECO:0000313" key="11">
    <source>
        <dbReference type="EMBL" id="EDZ73009.1"/>
    </source>
</evidence>
<dbReference type="GO" id="GO:0005975">
    <property type="term" value="P:carbohydrate metabolic process"/>
    <property type="evidence" value="ECO:0007669"/>
    <property type="project" value="InterPro"/>
</dbReference>
<keyword evidence="5 9" id="KW-0547">Nucleotide-binding</keyword>
<comment type="catalytic activity">
    <reaction evidence="8 9">
        <text>D-gluconate + ATP = 6-phospho-D-gluconate + ADP + H(+)</text>
        <dbReference type="Rhea" id="RHEA:19433"/>
        <dbReference type="ChEBI" id="CHEBI:15378"/>
        <dbReference type="ChEBI" id="CHEBI:18391"/>
        <dbReference type="ChEBI" id="CHEBI:30616"/>
        <dbReference type="ChEBI" id="CHEBI:58759"/>
        <dbReference type="ChEBI" id="CHEBI:456216"/>
        <dbReference type="EC" id="2.7.1.12"/>
    </reaction>
</comment>
<evidence type="ECO:0000256" key="9">
    <source>
        <dbReference type="RuleBase" id="RU363066"/>
    </source>
</evidence>
<evidence type="ECO:0000256" key="3">
    <source>
        <dbReference type="ARBA" id="ARBA00012054"/>
    </source>
</evidence>
<dbReference type="InterPro" id="IPR059117">
    <property type="entry name" value="APS_kinase_dom"/>
</dbReference>
<dbReference type="GO" id="GO:0005737">
    <property type="term" value="C:cytoplasm"/>
    <property type="evidence" value="ECO:0007669"/>
    <property type="project" value="TreeGrafter"/>
</dbReference>
<dbReference type="AlphaFoldDB" id="B5VGD4"/>
<protein>
    <recommendedName>
        <fullName evidence="3 9">Gluconokinase</fullName>
        <ecNumber evidence="3 9">2.7.1.12</ecNumber>
    </recommendedName>
</protein>
<evidence type="ECO:0000256" key="6">
    <source>
        <dbReference type="ARBA" id="ARBA00022777"/>
    </source>
</evidence>
<evidence type="ECO:0000256" key="5">
    <source>
        <dbReference type="ARBA" id="ARBA00022741"/>
    </source>
</evidence>
<dbReference type="Proteomes" id="UP000008988">
    <property type="component" value="Unassembled WGS sequence"/>
</dbReference>
<keyword evidence="6 9" id="KW-0418">Kinase</keyword>
<dbReference type="Pfam" id="PF01583">
    <property type="entry name" value="APS_kinase"/>
    <property type="match status" value="1"/>
</dbReference>
<evidence type="ECO:0000259" key="10">
    <source>
        <dbReference type="Pfam" id="PF01583"/>
    </source>
</evidence>